<gene>
    <name evidence="4" type="ORF">SAMN00120144_0198</name>
</gene>
<dbReference type="InterPro" id="IPR010644">
    <property type="entry name" value="ChdC/CLD"/>
</dbReference>
<evidence type="ECO:0000313" key="4">
    <source>
        <dbReference type="EMBL" id="SMB99449.1"/>
    </source>
</evidence>
<dbReference type="STRING" id="645990.SAMN00120144_0198"/>
<evidence type="ECO:0000313" key="5">
    <source>
        <dbReference type="Proteomes" id="UP000192266"/>
    </source>
</evidence>
<reference evidence="4 5" key="1">
    <citation type="submission" date="2017-04" db="EMBL/GenBank/DDBJ databases">
        <authorList>
            <person name="Afonso C.L."/>
            <person name="Miller P.J."/>
            <person name="Scott M.A."/>
            <person name="Spackman E."/>
            <person name="Goraichik I."/>
            <person name="Dimitrov K.M."/>
            <person name="Suarez D.L."/>
            <person name="Swayne D.E."/>
        </authorList>
    </citation>
    <scope>NUCLEOTIDE SEQUENCE [LARGE SCALE GENOMIC DNA]</scope>
    <source>
        <strain evidence="4 5">DSM 11622</strain>
    </source>
</reference>
<proteinExistence type="predicted"/>
<evidence type="ECO:0000256" key="2">
    <source>
        <dbReference type="ARBA" id="ARBA00022723"/>
    </source>
</evidence>
<dbReference type="GO" id="GO:0016491">
    <property type="term" value="F:oxidoreductase activity"/>
    <property type="evidence" value="ECO:0007669"/>
    <property type="project" value="InterPro"/>
</dbReference>
<dbReference type="InterPro" id="IPR011008">
    <property type="entry name" value="Dimeric_a/b-barrel"/>
</dbReference>
<keyword evidence="1" id="KW-0349">Heme</keyword>
<keyword evidence="5" id="KW-1185">Reference proteome</keyword>
<accession>A0A1W1W1E2</accession>
<dbReference type="SUPFAM" id="SSF54909">
    <property type="entry name" value="Dimeric alpha+beta barrel"/>
    <property type="match status" value="1"/>
</dbReference>
<keyword evidence="3" id="KW-0408">Iron</keyword>
<evidence type="ECO:0000256" key="1">
    <source>
        <dbReference type="ARBA" id="ARBA00022617"/>
    </source>
</evidence>
<keyword evidence="2" id="KW-0479">Metal-binding</keyword>
<dbReference type="GO" id="GO:0020037">
    <property type="term" value="F:heme binding"/>
    <property type="evidence" value="ECO:0007669"/>
    <property type="project" value="InterPro"/>
</dbReference>
<organism evidence="4 5">
    <name type="scientific">Hymenobacter roseosalivarius DSM 11622</name>
    <dbReference type="NCBI Taxonomy" id="645990"/>
    <lineage>
        <taxon>Bacteria</taxon>
        <taxon>Pseudomonadati</taxon>
        <taxon>Bacteroidota</taxon>
        <taxon>Cytophagia</taxon>
        <taxon>Cytophagales</taxon>
        <taxon>Hymenobacteraceae</taxon>
        <taxon>Hymenobacter</taxon>
    </lineage>
</organism>
<evidence type="ECO:0000256" key="3">
    <source>
        <dbReference type="ARBA" id="ARBA00023004"/>
    </source>
</evidence>
<dbReference type="Proteomes" id="UP000192266">
    <property type="component" value="Unassembled WGS sequence"/>
</dbReference>
<dbReference type="Gene3D" id="3.30.70.3420">
    <property type="match status" value="1"/>
</dbReference>
<name>A0A1W1W1E2_9BACT</name>
<evidence type="ECO:0008006" key="6">
    <source>
        <dbReference type="Google" id="ProtNLM"/>
    </source>
</evidence>
<dbReference type="EMBL" id="FWWW01000091">
    <property type="protein sequence ID" value="SMB99449.1"/>
    <property type="molecule type" value="Genomic_DNA"/>
</dbReference>
<sequence length="162" mass="18335">MRAVAGEPLMPTSHLQLGPPAALAGNSGTWQLTGVMSNVRYAEKAERAALASVQAPLGRAEATCAALIPLRKSEAWWALAQDERRALFEQQSHHTQTRLAYLPAVARQLYHSRDLGEPFDFLTWFEYAPADEARFEELLTRLRSTPEWQYVDREIDIRLVRC</sequence>
<protein>
    <recommendedName>
        <fullName evidence="6">Chlorite dismutase</fullName>
    </recommendedName>
</protein>
<dbReference type="Pfam" id="PF06778">
    <property type="entry name" value="Chlor_dismutase"/>
    <property type="match status" value="1"/>
</dbReference>
<dbReference type="AlphaFoldDB" id="A0A1W1W1E2"/>
<dbReference type="GO" id="GO:0046872">
    <property type="term" value="F:metal ion binding"/>
    <property type="evidence" value="ECO:0007669"/>
    <property type="project" value="UniProtKB-KW"/>
</dbReference>